<keyword evidence="2" id="KW-1185">Reference proteome</keyword>
<evidence type="ECO:0000313" key="1">
    <source>
        <dbReference type="EMBL" id="PWK26762.1"/>
    </source>
</evidence>
<sequence length="76" mass="8866">MRTLNVSISDIEFNKFGLKQDKLTFSDFVELISKELTRQNLNKCLELADRYGLSQLTMDEITNEVKAVRRNAKNRN</sequence>
<reference evidence="1 2" key="1">
    <citation type="submission" date="2018-05" db="EMBL/GenBank/DDBJ databases">
        <title>Genomic Encyclopedia of Archaeal and Bacterial Type Strains, Phase II (KMG-II): from individual species to whole genera.</title>
        <authorList>
            <person name="Goeker M."/>
        </authorList>
    </citation>
    <scope>NUCLEOTIDE SEQUENCE [LARGE SCALE GENOMIC DNA]</scope>
    <source>
        <strain evidence="1 2">DSM 22214</strain>
    </source>
</reference>
<dbReference type="OrthoDB" id="963251at2"/>
<accession>A0A316EAT5</accession>
<dbReference type="Proteomes" id="UP000245489">
    <property type="component" value="Unassembled WGS sequence"/>
</dbReference>
<name>A0A316EAT5_9BACT</name>
<proteinExistence type="predicted"/>
<dbReference type="AlphaFoldDB" id="A0A316EAT5"/>
<organism evidence="1 2">
    <name type="scientific">Arcicella aurantiaca</name>
    <dbReference type="NCBI Taxonomy" id="591202"/>
    <lineage>
        <taxon>Bacteria</taxon>
        <taxon>Pseudomonadati</taxon>
        <taxon>Bacteroidota</taxon>
        <taxon>Cytophagia</taxon>
        <taxon>Cytophagales</taxon>
        <taxon>Flectobacillaceae</taxon>
        <taxon>Arcicella</taxon>
    </lineage>
</organism>
<evidence type="ECO:0000313" key="2">
    <source>
        <dbReference type="Proteomes" id="UP000245489"/>
    </source>
</evidence>
<dbReference type="RefSeq" id="WP_109743005.1">
    <property type="nucleotide sequence ID" value="NZ_QGGO01000010.1"/>
</dbReference>
<dbReference type="EMBL" id="QGGO01000010">
    <property type="protein sequence ID" value="PWK26762.1"/>
    <property type="molecule type" value="Genomic_DNA"/>
</dbReference>
<protein>
    <submittedName>
        <fullName evidence="1">Uncharacterized protein</fullName>
    </submittedName>
</protein>
<gene>
    <name evidence="1" type="ORF">LV89_02271</name>
</gene>
<comment type="caution">
    <text evidence="1">The sequence shown here is derived from an EMBL/GenBank/DDBJ whole genome shotgun (WGS) entry which is preliminary data.</text>
</comment>